<evidence type="ECO:0000256" key="3">
    <source>
        <dbReference type="ARBA" id="ARBA00022729"/>
    </source>
</evidence>
<dbReference type="Proteomes" id="UP000254893">
    <property type="component" value="Unassembled WGS sequence"/>
</dbReference>
<evidence type="ECO:0000313" key="10">
    <source>
        <dbReference type="Proteomes" id="UP000254893"/>
    </source>
</evidence>
<dbReference type="InterPro" id="IPR033985">
    <property type="entry name" value="SusD-like_N"/>
</dbReference>
<dbReference type="InterPro" id="IPR012944">
    <property type="entry name" value="SusD_RagB_dom"/>
</dbReference>
<dbReference type="EMBL" id="UGYW01000002">
    <property type="protein sequence ID" value="SUJ30556.1"/>
    <property type="molecule type" value="Genomic_DNA"/>
</dbReference>
<evidence type="ECO:0000256" key="2">
    <source>
        <dbReference type="ARBA" id="ARBA00006275"/>
    </source>
</evidence>
<name>A0A380CXL6_SPHSI</name>
<keyword evidence="3 6" id="KW-0732">Signal</keyword>
<dbReference type="Pfam" id="PF14322">
    <property type="entry name" value="SusD-like_3"/>
    <property type="match status" value="1"/>
</dbReference>
<reference evidence="9 10" key="1">
    <citation type="submission" date="2018-06" db="EMBL/GenBank/DDBJ databases">
        <authorList>
            <consortium name="Pathogen Informatics"/>
            <person name="Doyle S."/>
        </authorList>
    </citation>
    <scope>NUCLEOTIDE SEQUENCE [LARGE SCALE GENOMIC DNA]</scope>
    <source>
        <strain evidence="9 10">NCTC11388</strain>
    </source>
</reference>
<evidence type="ECO:0000259" key="8">
    <source>
        <dbReference type="Pfam" id="PF14322"/>
    </source>
</evidence>
<dbReference type="Gene3D" id="1.25.40.390">
    <property type="match status" value="1"/>
</dbReference>
<dbReference type="GO" id="GO:0009279">
    <property type="term" value="C:cell outer membrane"/>
    <property type="evidence" value="ECO:0007669"/>
    <property type="project" value="UniProtKB-SubCell"/>
</dbReference>
<dbReference type="AlphaFoldDB" id="A0A380CXL6"/>
<dbReference type="RefSeq" id="WP_258862580.1">
    <property type="nucleotide sequence ID" value="NZ_UGYW01000002.1"/>
</dbReference>
<feature type="chain" id="PRO_5016888417" evidence="6">
    <location>
        <begin position="22"/>
        <end position="493"/>
    </location>
</feature>
<proteinExistence type="inferred from homology"/>
<evidence type="ECO:0000256" key="6">
    <source>
        <dbReference type="SAM" id="SignalP"/>
    </source>
</evidence>
<gene>
    <name evidence="9" type="ORF">NCTC11388_04803</name>
</gene>
<dbReference type="PROSITE" id="PS51257">
    <property type="entry name" value="PROKAR_LIPOPROTEIN"/>
    <property type="match status" value="1"/>
</dbReference>
<evidence type="ECO:0000256" key="5">
    <source>
        <dbReference type="ARBA" id="ARBA00023237"/>
    </source>
</evidence>
<dbReference type="SUPFAM" id="SSF48452">
    <property type="entry name" value="TPR-like"/>
    <property type="match status" value="1"/>
</dbReference>
<dbReference type="Pfam" id="PF07980">
    <property type="entry name" value="SusD_RagB"/>
    <property type="match status" value="1"/>
</dbReference>
<organism evidence="9 10">
    <name type="scientific">Sphingobacterium spiritivorum</name>
    <name type="common">Flavobacterium spiritivorum</name>
    <dbReference type="NCBI Taxonomy" id="258"/>
    <lineage>
        <taxon>Bacteria</taxon>
        <taxon>Pseudomonadati</taxon>
        <taxon>Bacteroidota</taxon>
        <taxon>Sphingobacteriia</taxon>
        <taxon>Sphingobacteriales</taxon>
        <taxon>Sphingobacteriaceae</taxon>
        <taxon>Sphingobacterium</taxon>
    </lineage>
</organism>
<keyword evidence="4" id="KW-0472">Membrane</keyword>
<dbReference type="CDD" id="cd08977">
    <property type="entry name" value="SusD"/>
    <property type="match status" value="1"/>
</dbReference>
<dbReference type="InterPro" id="IPR011990">
    <property type="entry name" value="TPR-like_helical_dom_sf"/>
</dbReference>
<feature type="domain" description="SusD-like N-terminal" evidence="8">
    <location>
        <begin position="24"/>
        <end position="225"/>
    </location>
</feature>
<keyword evidence="5" id="KW-0998">Cell outer membrane</keyword>
<protein>
    <submittedName>
        <fullName evidence="9">SusD family</fullName>
    </submittedName>
</protein>
<evidence type="ECO:0000256" key="4">
    <source>
        <dbReference type="ARBA" id="ARBA00023136"/>
    </source>
</evidence>
<feature type="signal peptide" evidence="6">
    <location>
        <begin position="1"/>
        <end position="21"/>
    </location>
</feature>
<evidence type="ECO:0000256" key="1">
    <source>
        <dbReference type="ARBA" id="ARBA00004442"/>
    </source>
</evidence>
<feature type="domain" description="RagB/SusD" evidence="7">
    <location>
        <begin position="356"/>
        <end position="493"/>
    </location>
</feature>
<sequence length="493" mass="56150">MRTNYSIRIIFILMMTLGLSSCEKFLDNAPMSEATSGNAYRTASDLDAALVGAYQTFYTEYFIWEYFVVSDVRSDNAYAGGDADEIYQYDDLDISPLNSRILGTWQQLYNGISRANLVIGKAAEVQDPALDVNNRRENLIAEAKFLRALFYYELVRQFREVPIVTAYAKINPEDANIKKSSELEVYSFIVKDLEDATILPATYSSSSLSQSKATKGAVYALLAKVWAQRPDRDYNKVLQYAEEVERLGYDLHGSFDELFDGTHYDNKESILLIQFKEGTNQSNWGPQMLLPSSLSGDDWRKYITPSKDLVKAFDDAGDHIRKDASILFDDAGWSDEFWKPCPTTGQIPFAYKFRHASGWMSGDHIYILRFDDILLLKAEALNALGRSAEALTPLNKVRDRVDLPALDIQNKDALLRAILNERRLEFAFEGDRWYSLQRTGMLKSTMDNLKEYRLICGGNSTLMDYGMNDNRVWLPIPQSELNRNPNLVQNPGY</sequence>
<comment type="similarity">
    <text evidence="2">Belongs to the SusD family.</text>
</comment>
<accession>A0A380CXL6</accession>
<evidence type="ECO:0000259" key="7">
    <source>
        <dbReference type="Pfam" id="PF07980"/>
    </source>
</evidence>
<comment type="subcellular location">
    <subcellularLocation>
        <location evidence="1">Cell outer membrane</location>
    </subcellularLocation>
</comment>
<evidence type="ECO:0000313" key="9">
    <source>
        <dbReference type="EMBL" id="SUJ30556.1"/>
    </source>
</evidence>